<dbReference type="SUPFAM" id="SSF81301">
    <property type="entry name" value="Nucleotidyltransferase"/>
    <property type="match status" value="1"/>
</dbReference>
<evidence type="ECO:0000259" key="1">
    <source>
        <dbReference type="SMART" id="SM00954"/>
    </source>
</evidence>
<sequence length="208" mass="24045">MKMDKRSIIEQYHANRRDYGRLVGEVERILNESIERHGIKIHALTSRIKEIDSLLDKAQRKGISKPFEQIHDLIGFRIVCLFLSELDEISDIIKEEFDVFEEDDKVNASEMQIFGYMSLHIKARLKYSGNIQSNRESASTPFEIQVRTIAQDAWASVSHHLDYKEISAVPESLKRDFYALSGLFYVADTHFSILQKAKLAKLARKVIT</sequence>
<accession>A0A450WTW4</accession>
<dbReference type="GO" id="GO:0015969">
    <property type="term" value="P:guanosine tetraphosphate metabolic process"/>
    <property type="evidence" value="ECO:0007669"/>
    <property type="project" value="InterPro"/>
</dbReference>
<dbReference type="InterPro" id="IPR043519">
    <property type="entry name" value="NT_sf"/>
</dbReference>
<dbReference type="Gene3D" id="3.30.460.10">
    <property type="entry name" value="Beta Polymerase, domain 2"/>
    <property type="match status" value="1"/>
</dbReference>
<dbReference type="EMBL" id="CAADFN010000073">
    <property type="protein sequence ID" value="VFK20495.1"/>
    <property type="molecule type" value="Genomic_DNA"/>
</dbReference>
<proteinExistence type="predicted"/>
<feature type="domain" description="RelA/SpoT" evidence="1">
    <location>
        <begin position="46"/>
        <end position="169"/>
    </location>
</feature>
<dbReference type="CDD" id="cd05399">
    <property type="entry name" value="NT_Rel-Spo_like"/>
    <property type="match status" value="1"/>
</dbReference>
<dbReference type="Gene3D" id="1.10.287.860">
    <property type="entry name" value="Nucleotidyltransferase"/>
    <property type="match status" value="1"/>
</dbReference>
<dbReference type="Pfam" id="PF04607">
    <property type="entry name" value="RelA_SpoT"/>
    <property type="match status" value="1"/>
</dbReference>
<dbReference type="AlphaFoldDB" id="A0A450WTW4"/>
<reference evidence="2" key="1">
    <citation type="submission" date="2019-02" db="EMBL/GenBank/DDBJ databases">
        <authorList>
            <person name="Gruber-Vodicka R. H."/>
            <person name="Seah K. B. B."/>
        </authorList>
    </citation>
    <scope>NUCLEOTIDE SEQUENCE</scope>
    <source>
        <strain evidence="2">BECK_BY7</strain>
    </source>
</reference>
<dbReference type="PANTHER" id="PTHR41773">
    <property type="entry name" value="GTP PYROPHOSPHATASE-RELATED"/>
    <property type="match status" value="1"/>
</dbReference>
<gene>
    <name evidence="2" type="ORF">BECKLFY1418C_GA0070996_107318</name>
</gene>
<name>A0A450WTW4_9GAMM</name>
<protein>
    <recommendedName>
        <fullName evidence="1">RelA/SpoT domain-containing protein</fullName>
    </recommendedName>
</protein>
<dbReference type="SMART" id="SM00954">
    <property type="entry name" value="RelA_SpoT"/>
    <property type="match status" value="1"/>
</dbReference>
<dbReference type="PANTHER" id="PTHR41773:SF1">
    <property type="entry name" value="RELA_SPOT DOMAIN-CONTAINING PROTEIN"/>
    <property type="match status" value="1"/>
</dbReference>
<organism evidence="2">
    <name type="scientific">Candidatus Kentrum sp. LFY</name>
    <dbReference type="NCBI Taxonomy" id="2126342"/>
    <lineage>
        <taxon>Bacteria</taxon>
        <taxon>Pseudomonadati</taxon>
        <taxon>Pseudomonadota</taxon>
        <taxon>Gammaproteobacteria</taxon>
        <taxon>Candidatus Kentrum</taxon>
    </lineage>
</organism>
<evidence type="ECO:0000313" key="2">
    <source>
        <dbReference type="EMBL" id="VFK20495.1"/>
    </source>
</evidence>
<dbReference type="InterPro" id="IPR007685">
    <property type="entry name" value="RelA_SpoT"/>
</dbReference>